<gene>
    <name evidence="8" type="ORF">P691DRAFT_664570</name>
</gene>
<feature type="transmembrane region" description="Helical" evidence="7">
    <location>
        <begin position="205"/>
        <end position="223"/>
    </location>
</feature>
<feature type="transmembrane region" description="Helical" evidence="7">
    <location>
        <begin position="33"/>
        <end position="52"/>
    </location>
</feature>
<dbReference type="InterPro" id="IPR036259">
    <property type="entry name" value="MFS_trans_sf"/>
</dbReference>
<feature type="compositionally biased region" description="Acidic residues" evidence="6">
    <location>
        <begin position="411"/>
        <end position="421"/>
    </location>
</feature>
<evidence type="ECO:0000313" key="8">
    <source>
        <dbReference type="EMBL" id="KAF9450782.1"/>
    </source>
</evidence>
<feature type="region of interest" description="Disordered" evidence="6">
    <location>
        <begin position="406"/>
        <end position="429"/>
    </location>
</feature>
<protein>
    <recommendedName>
        <fullName evidence="10">MFS general substrate transporter</fullName>
    </recommendedName>
</protein>
<evidence type="ECO:0000256" key="2">
    <source>
        <dbReference type="ARBA" id="ARBA00022448"/>
    </source>
</evidence>
<dbReference type="GO" id="GO:0008506">
    <property type="term" value="F:sucrose:proton symporter activity"/>
    <property type="evidence" value="ECO:0007669"/>
    <property type="project" value="TreeGrafter"/>
</dbReference>
<sequence>MTGISALPLAQEEGGGQSHQKFRGASRILGPKWSHLPTLTIGLLGVQIFWSVEMSYASPYLLSLGLSKSKMAIVFVAGPLSGLVMQPLIGILADSCTSRFGRRRPYMMVGTIICGFAMLLLGFTRWFASIFTGWDNNSNDLLTIWLAVFAIYFIDFSINAVMAVDRALLVDTLPSTSQPRVSHSILVSAFSRLLTPLITNLSSAWLGWFPILFYTTIYIGDLYKRSSPIPFTDEARATLDAEATRSGSRALFWSSVVSLVSNVVLPVFVTESASSSGDEPQKPHLRFGYGSRDHWWTRLERLVRVPMWMRIHMANLWALSHLVFAGCMFATFLTSSVTGASFMISVTGFSWAVSQWAPFSLLGTAILTESSDDDDTAIRLTDTRTRPRRVNSSDLDVDVDAGEANAPLLEDASDSGEENEVEPGRKEERRKVLGNLNAQVSRVNISGVSNGGEYQMVNGGSENGTTREVPSGGGLSAKAGIILGIHNIFIVIPQFLVTGFSSLIFAIFDPQNTGVPQHHGPVHAPISNSTDVKILIANGTEPLARVTRSMFTKWLEVRQDVPEWAEEDGSATVYEGSNSVVYIFRIGGVAAAIAAVLSWRLARELRYR</sequence>
<name>A0A9P5XG45_9AGAR</name>
<dbReference type="SUPFAM" id="SSF103473">
    <property type="entry name" value="MFS general substrate transporter"/>
    <property type="match status" value="1"/>
</dbReference>
<accession>A0A9P5XG45</accession>
<evidence type="ECO:0000256" key="6">
    <source>
        <dbReference type="SAM" id="MobiDB-lite"/>
    </source>
</evidence>
<evidence type="ECO:0000256" key="1">
    <source>
        <dbReference type="ARBA" id="ARBA00004141"/>
    </source>
</evidence>
<dbReference type="Pfam" id="PF13347">
    <property type="entry name" value="MFS_2"/>
    <property type="match status" value="1"/>
</dbReference>
<dbReference type="PANTHER" id="PTHR19432">
    <property type="entry name" value="SUGAR TRANSPORTER"/>
    <property type="match status" value="1"/>
</dbReference>
<feature type="transmembrane region" description="Helical" evidence="7">
    <location>
        <begin position="144"/>
        <end position="169"/>
    </location>
</feature>
<feature type="transmembrane region" description="Helical" evidence="7">
    <location>
        <begin position="72"/>
        <end position="93"/>
    </location>
</feature>
<dbReference type="AlphaFoldDB" id="A0A9P5XG45"/>
<evidence type="ECO:0000256" key="3">
    <source>
        <dbReference type="ARBA" id="ARBA00022692"/>
    </source>
</evidence>
<evidence type="ECO:0008006" key="10">
    <source>
        <dbReference type="Google" id="ProtNLM"/>
    </source>
</evidence>
<keyword evidence="3 7" id="KW-0812">Transmembrane</keyword>
<dbReference type="EMBL" id="MU151097">
    <property type="protein sequence ID" value="KAF9450782.1"/>
    <property type="molecule type" value="Genomic_DNA"/>
</dbReference>
<reference evidence="8" key="1">
    <citation type="submission" date="2020-11" db="EMBL/GenBank/DDBJ databases">
        <authorList>
            <consortium name="DOE Joint Genome Institute"/>
            <person name="Ahrendt S."/>
            <person name="Riley R."/>
            <person name="Andreopoulos W."/>
            <person name="Labutti K."/>
            <person name="Pangilinan J."/>
            <person name="Ruiz-Duenas F.J."/>
            <person name="Barrasa J.M."/>
            <person name="Sanchez-Garcia M."/>
            <person name="Camarero S."/>
            <person name="Miyauchi S."/>
            <person name="Serrano A."/>
            <person name="Linde D."/>
            <person name="Babiker R."/>
            <person name="Drula E."/>
            <person name="Ayuso-Fernandez I."/>
            <person name="Pacheco R."/>
            <person name="Padilla G."/>
            <person name="Ferreira P."/>
            <person name="Barriuso J."/>
            <person name="Kellner H."/>
            <person name="Castanera R."/>
            <person name="Alfaro M."/>
            <person name="Ramirez L."/>
            <person name="Pisabarro A.G."/>
            <person name="Kuo A."/>
            <person name="Tritt A."/>
            <person name="Lipzen A."/>
            <person name="He G."/>
            <person name="Yan M."/>
            <person name="Ng V."/>
            <person name="Cullen D."/>
            <person name="Martin F."/>
            <person name="Rosso M.-N."/>
            <person name="Henrissat B."/>
            <person name="Hibbett D."/>
            <person name="Martinez A.T."/>
            <person name="Grigoriev I.V."/>
        </authorList>
    </citation>
    <scope>NUCLEOTIDE SEQUENCE</scope>
    <source>
        <strain evidence="8">MF-IS2</strain>
    </source>
</reference>
<feature type="transmembrane region" description="Helical" evidence="7">
    <location>
        <begin position="105"/>
        <end position="124"/>
    </location>
</feature>
<dbReference type="OrthoDB" id="28755at2759"/>
<keyword evidence="4 7" id="KW-1133">Transmembrane helix</keyword>
<keyword evidence="5 7" id="KW-0472">Membrane</keyword>
<organism evidence="8 9">
    <name type="scientific">Macrolepiota fuliginosa MF-IS2</name>
    <dbReference type="NCBI Taxonomy" id="1400762"/>
    <lineage>
        <taxon>Eukaryota</taxon>
        <taxon>Fungi</taxon>
        <taxon>Dikarya</taxon>
        <taxon>Basidiomycota</taxon>
        <taxon>Agaricomycotina</taxon>
        <taxon>Agaricomycetes</taxon>
        <taxon>Agaricomycetidae</taxon>
        <taxon>Agaricales</taxon>
        <taxon>Agaricineae</taxon>
        <taxon>Agaricaceae</taxon>
        <taxon>Macrolepiota</taxon>
    </lineage>
</organism>
<comment type="subcellular location">
    <subcellularLocation>
        <location evidence="1">Membrane</location>
        <topology evidence="1">Multi-pass membrane protein</topology>
    </subcellularLocation>
</comment>
<evidence type="ECO:0000256" key="5">
    <source>
        <dbReference type="ARBA" id="ARBA00023136"/>
    </source>
</evidence>
<evidence type="ECO:0000256" key="7">
    <source>
        <dbReference type="SAM" id="Phobius"/>
    </source>
</evidence>
<feature type="transmembrane region" description="Helical" evidence="7">
    <location>
        <begin position="314"/>
        <end position="333"/>
    </location>
</feature>
<comment type="caution">
    <text evidence="8">The sequence shown here is derived from an EMBL/GenBank/DDBJ whole genome shotgun (WGS) entry which is preliminary data.</text>
</comment>
<evidence type="ECO:0000256" key="4">
    <source>
        <dbReference type="ARBA" id="ARBA00022989"/>
    </source>
</evidence>
<keyword evidence="2" id="KW-0813">Transport</keyword>
<keyword evidence="9" id="KW-1185">Reference proteome</keyword>
<dbReference type="Gene3D" id="1.20.1250.20">
    <property type="entry name" value="MFS general substrate transporter like domains"/>
    <property type="match status" value="1"/>
</dbReference>
<dbReference type="PANTHER" id="PTHR19432:SF91">
    <property type="entry name" value="GENERAL ALPHA-GLUCOSIDE PERMEASE"/>
    <property type="match status" value="1"/>
</dbReference>
<dbReference type="GO" id="GO:0005886">
    <property type="term" value="C:plasma membrane"/>
    <property type="evidence" value="ECO:0007669"/>
    <property type="project" value="TreeGrafter"/>
</dbReference>
<evidence type="ECO:0000313" key="9">
    <source>
        <dbReference type="Proteomes" id="UP000807342"/>
    </source>
</evidence>
<feature type="transmembrane region" description="Helical" evidence="7">
    <location>
        <begin position="488"/>
        <end position="508"/>
    </location>
</feature>
<feature type="transmembrane region" description="Helical" evidence="7">
    <location>
        <begin position="582"/>
        <end position="602"/>
    </location>
</feature>
<proteinExistence type="predicted"/>
<dbReference type="Proteomes" id="UP000807342">
    <property type="component" value="Unassembled WGS sequence"/>
</dbReference>